<evidence type="ECO:0000313" key="2">
    <source>
        <dbReference type="EMBL" id="KAK9996645.1"/>
    </source>
</evidence>
<gene>
    <name evidence="2" type="ORF">SO802_021331</name>
</gene>
<dbReference type="AlphaFoldDB" id="A0AAW2CJH4"/>
<dbReference type="InterPro" id="IPR044824">
    <property type="entry name" value="MAIN-like"/>
</dbReference>
<feature type="domain" description="Aminotransferase-like plant mobile" evidence="1">
    <location>
        <begin position="71"/>
        <end position="162"/>
    </location>
</feature>
<dbReference type="PANTHER" id="PTHR46033">
    <property type="entry name" value="PROTEIN MAIN-LIKE 2"/>
    <property type="match status" value="1"/>
</dbReference>
<evidence type="ECO:0000313" key="3">
    <source>
        <dbReference type="Proteomes" id="UP001459277"/>
    </source>
</evidence>
<evidence type="ECO:0000259" key="1">
    <source>
        <dbReference type="Pfam" id="PF10536"/>
    </source>
</evidence>
<reference evidence="2 3" key="1">
    <citation type="submission" date="2024-01" db="EMBL/GenBank/DDBJ databases">
        <title>A telomere-to-telomere, gap-free genome of sweet tea (Lithocarpus litseifolius).</title>
        <authorList>
            <person name="Zhou J."/>
        </authorList>
    </citation>
    <scope>NUCLEOTIDE SEQUENCE [LARGE SCALE GENOMIC DNA]</scope>
    <source>
        <strain evidence="2">Zhou-2022a</strain>
        <tissue evidence="2">Leaf</tissue>
    </source>
</reference>
<protein>
    <recommendedName>
        <fullName evidence="1">Aminotransferase-like plant mobile domain-containing protein</fullName>
    </recommendedName>
</protein>
<dbReference type="PANTHER" id="PTHR46033:SF8">
    <property type="entry name" value="PROTEIN MAINTENANCE OF MERISTEMS-LIKE"/>
    <property type="match status" value="1"/>
</dbReference>
<keyword evidence="3" id="KW-1185">Reference proteome</keyword>
<dbReference type="Pfam" id="PF10536">
    <property type="entry name" value="PMD"/>
    <property type="match status" value="1"/>
</dbReference>
<organism evidence="2 3">
    <name type="scientific">Lithocarpus litseifolius</name>
    <dbReference type="NCBI Taxonomy" id="425828"/>
    <lineage>
        <taxon>Eukaryota</taxon>
        <taxon>Viridiplantae</taxon>
        <taxon>Streptophyta</taxon>
        <taxon>Embryophyta</taxon>
        <taxon>Tracheophyta</taxon>
        <taxon>Spermatophyta</taxon>
        <taxon>Magnoliopsida</taxon>
        <taxon>eudicotyledons</taxon>
        <taxon>Gunneridae</taxon>
        <taxon>Pentapetalae</taxon>
        <taxon>rosids</taxon>
        <taxon>fabids</taxon>
        <taxon>Fagales</taxon>
        <taxon>Fagaceae</taxon>
        <taxon>Lithocarpus</taxon>
    </lineage>
</organism>
<accession>A0AAW2CJH4</accession>
<dbReference type="Proteomes" id="UP001459277">
    <property type="component" value="Unassembled WGS sequence"/>
</dbReference>
<comment type="caution">
    <text evidence="2">The sequence shown here is derived from an EMBL/GenBank/DDBJ whole genome shotgun (WGS) entry which is preliminary data.</text>
</comment>
<name>A0AAW2CJH4_9ROSI</name>
<dbReference type="InterPro" id="IPR019557">
    <property type="entry name" value="AminoTfrase-like_pln_mobile"/>
</dbReference>
<dbReference type="EMBL" id="JAZDWU010000007">
    <property type="protein sequence ID" value="KAK9996645.1"/>
    <property type="molecule type" value="Genomic_DNA"/>
</dbReference>
<dbReference type="GO" id="GO:0010073">
    <property type="term" value="P:meristem maintenance"/>
    <property type="evidence" value="ECO:0007669"/>
    <property type="project" value="InterPro"/>
</dbReference>
<sequence length="219" mass="25336">MDEEPAIVRPGPENASLLTQQRNHRSEAIWNGEDLGPLTCRGRSKEMANITMEDNRVIDIIKLSPHLDLIMAHGQTLHLHLIETHHPDRVLRQFGLAQERPDHVVYDHRLHRIDLRGKVEKNWREEHGPYILTWDMRQQRLCHAPPQIGEMPCDHAYYRWYRPVTRKYVDRNSAKLDIMIESHLALLAMLPIGSREHNHVQRVLSNVVGLGGVPAPNGE</sequence>
<proteinExistence type="predicted"/>